<organism evidence="1">
    <name type="scientific">marine sediment metagenome</name>
    <dbReference type="NCBI Taxonomy" id="412755"/>
    <lineage>
        <taxon>unclassified sequences</taxon>
        <taxon>metagenomes</taxon>
        <taxon>ecological metagenomes</taxon>
    </lineage>
</organism>
<protein>
    <submittedName>
        <fullName evidence="1">Uncharacterized protein</fullName>
    </submittedName>
</protein>
<evidence type="ECO:0000313" key="1">
    <source>
        <dbReference type="EMBL" id="GAI59853.1"/>
    </source>
</evidence>
<reference evidence="1" key="1">
    <citation type="journal article" date="2014" name="Front. Microbiol.">
        <title>High frequency of phylogenetically diverse reductive dehalogenase-homologous genes in deep subseafloor sedimentary metagenomes.</title>
        <authorList>
            <person name="Kawai M."/>
            <person name="Futagami T."/>
            <person name="Toyoda A."/>
            <person name="Takaki Y."/>
            <person name="Nishi S."/>
            <person name="Hori S."/>
            <person name="Arai W."/>
            <person name="Tsubouchi T."/>
            <person name="Morono Y."/>
            <person name="Uchiyama I."/>
            <person name="Ito T."/>
            <person name="Fujiyama A."/>
            <person name="Inagaki F."/>
            <person name="Takami H."/>
        </authorList>
    </citation>
    <scope>NUCLEOTIDE SEQUENCE</scope>
    <source>
        <strain evidence="1">Expedition CK06-06</strain>
    </source>
</reference>
<accession>X1PVF2</accession>
<gene>
    <name evidence="1" type="ORF">S12H4_09859</name>
</gene>
<name>X1PVF2_9ZZZZ</name>
<dbReference type="EMBL" id="BARW01004087">
    <property type="protein sequence ID" value="GAI59853.1"/>
    <property type="molecule type" value="Genomic_DNA"/>
</dbReference>
<proteinExistence type="predicted"/>
<comment type="caution">
    <text evidence="1">The sequence shown here is derived from an EMBL/GenBank/DDBJ whole genome shotgun (WGS) entry which is preliminary data.</text>
</comment>
<sequence length="83" mass="10115">MESKIIAESKNWKSPVCNCTIWKEILKNKWKIPNYKNKWLIVCSECFCGSIYPKPIEEEIKNINYEYWNKYEKISNIHKKKQK</sequence>
<dbReference type="AlphaFoldDB" id="X1PVF2"/>